<dbReference type="HOGENOM" id="CLU_587482_0_0_9"/>
<keyword evidence="3" id="KW-0238">DNA-binding</keyword>
<dbReference type="Pfam" id="PF01367">
    <property type="entry name" value="5_3_exonuc"/>
    <property type="match status" value="1"/>
</dbReference>
<dbReference type="Proteomes" id="UP000016511">
    <property type="component" value="Unassembled WGS sequence"/>
</dbReference>
<dbReference type="PANTHER" id="PTHR42646">
    <property type="entry name" value="FLAP ENDONUCLEASE XNI"/>
    <property type="match status" value="1"/>
</dbReference>
<organism evidence="7 8">
    <name type="scientific">Aneurinibacillus aneurinilyticus ATCC 12856</name>
    <dbReference type="NCBI Taxonomy" id="649747"/>
    <lineage>
        <taxon>Bacteria</taxon>
        <taxon>Bacillati</taxon>
        <taxon>Bacillota</taxon>
        <taxon>Bacilli</taxon>
        <taxon>Bacillales</taxon>
        <taxon>Paenibacillaceae</taxon>
        <taxon>Aneurinibacillus group</taxon>
        <taxon>Aneurinibacillus</taxon>
    </lineage>
</organism>
<proteinExistence type="predicted"/>
<dbReference type="PATRIC" id="fig|649747.3.peg.4185"/>
<dbReference type="GeneID" id="92841976"/>
<dbReference type="SUPFAM" id="SSF47807">
    <property type="entry name" value="5' to 3' exonuclease, C-terminal subdomain"/>
    <property type="match status" value="1"/>
</dbReference>
<dbReference type="SMART" id="SM00475">
    <property type="entry name" value="53EXOc"/>
    <property type="match status" value="1"/>
</dbReference>
<dbReference type="Gene3D" id="3.40.50.1010">
    <property type="entry name" value="5'-nuclease"/>
    <property type="match status" value="1"/>
</dbReference>
<evidence type="ECO:0000313" key="8">
    <source>
        <dbReference type="Proteomes" id="UP000016511"/>
    </source>
</evidence>
<reference evidence="7 8" key="1">
    <citation type="submission" date="2013-08" db="EMBL/GenBank/DDBJ databases">
        <authorList>
            <person name="Weinstock G."/>
            <person name="Sodergren E."/>
            <person name="Wylie T."/>
            <person name="Fulton L."/>
            <person name="Fulton R."/>
            <person name="Fronick C."/>
            <person name="O'Laughlin M."/>
            <person name="Godfrey J."/>
            <person name="Miner T."/>
            <person name="Herter B."/>
            <person name="Appelbaum E."/>
            <person name="Cordes M."/>
            <person name="Lek S."/>
            <person name="Wollam A."/>
            <person name="Pepin K.H."/>
            <person name="Palsikar V.B."/>
            <person name="Mitreva M."/>
            <person name="Wilson R.K."/>
        </authorList>
    </citation>
    <scope>NUCLEOTIDE SEQUENCE [LARGE SCALE GENOMIC DNA]</scope>
    <source>
        <strain evidence="7 8">ATCC 12856</strain>
    </source>
</reference>
<dbReference type="InterPro" id="IPR020046">
    <property type="entry name" value="5-3_exonucl_a-hlix_arch_N"/>
</dbReference>
<dbReference type="CDD" id="cd09859">
    <property type="entry name" value="PIN_53EXO"/>
    <property type="match status" value="1"/>
</dbReference>
<keyword evidence="2" id="KW-0378">Hydrolase</keyword>
<evidence type="ECO:0000313" key="7">
    <source>
        <dbReference type="EMBL" id="ERI07270.1"/>
    </source>
</evidence>
<dbReference type="GO" id="GO:0017108">
    <property type="term" value="F:5'-flap endonuclease activity"/>
    <property type="evidence" value="ECO:0007669"/>
    <property type="project" value="InterPro"/>
</dbReference>
<gene>
    <name evidence="7" type="ORF">HMPREF0083_04645</name>
</gene>
<evidence type="ECO:0000256" key="1">
    <source>
        <dbReference type="ARBA" id="ARBA00022722"/>
    </source>
</evidence>
<evidence type="ECO:0000256" key="4">
    <source>
        <dbReference type="ARBA" id="ARBA00049957"/>
    </source>
</evidence>
<keyword evidence="1" id="KW-0540">Nuclease</keyword>
<dbReference type="GO" id="GO:0033567">
    <property type="term" value="P:DNA replication, Okazaki fragment processing"/>
    <property type="evidence" value="ECO:0007669"/>
    <property type="project" value="InterPro"/>
</dbReference>
<comment type="function">
    <text evidence="4">5'-3' exonuclease acting preferentially on double-stranded DNA.</text>
</comment>
<dbReference type="RefSeq" id="WP_021624061.1">
    <property type="nucleotide sequence ID" value="NZ_KE952892.1"/>
</dbReference>
<dbReference type="PANTHER" id="PTHR42646:SF2">
    <property type="entry name" value="5'-3' EXONUCLEASE FAMILY PROTEIN"/>
    <property type="match status" value="1"/>
</dbReference>
<dbReference type="SMART" id="SM00279">
    <property type="entry name" value="HhH2"/>
    <property type="match status" value="1"/>
</dbReference>
<name>U1WX82_ANEAE</name>
<dbReference type="InterPro" id="IPR008918">
    <property type="entry name" value="HhH2"/>
</dbReference>
<dbReference type="eggNOG" id="COG0258">
    <property type="taxonomic scope" value="Bacteria"/>
</dbReference>
<feature type="domain" description="5'-3' exonuclease" evidence="6">
    <location>
        <begin position="150"/>
        <end position="423"/>
    </location>
</feature>
<dbReference type="STRING" id="649747.HMPREF0083_04645"/>
<accession>U1WX82</accession>
<dbReference type="InterPro" id="IPR029060">
    <property type="entry name" value="PIN-like_dom_sf"/>
</dbReference>
<dbReference type="Pfam" id="PF02739">
    <property type="entry name" value="5_3_exonuc_N"/>
    <property type="match status" value="1"/>
</dbReference>
<evidence type="ECO:0000256" key="5">
    <source>
        <dbReference type="ARBA" id="ARBA00050026"/>
    </source>
</evidence>
<dbReference type="CDD" id="cd09898">
    <property type="entry name" value="H3TH_53EXO"/>
    <property type="match status" value="1"/>
</dbReference>
<protein>
    <recommendedName>
        <fullName evidence="5">5'-3' exonuclease</fullName>
    </recommendedName>
</protein>
<evidence type="ECO:0000256" key="3">
    <source>
        <dbReference type="ARBA" id="ARBA00023125"/>
    </source>
</evidence>
<keyword evidence="7" id="KW-0269">Exonuclease</keyword>
<dbReference type="SUPFAM" id="SSF88723">
    <property type="entry name" value="PIN domain-like"/>
    <property type="match status" value="1"/>
</dbReference>
<dbReference type="InterPro" id="IPR002421">
    <property type="entry name" value="5-3_exonuclease"/>
</dbReference>
<dbReference type="InterPro" id="IPR020045">
    <property type="entry name" value="DNA_polI_H3TH"/>
</dbReference>
<evidence type="ECO:0000259" key="6">
    <source>
        <dbReference type="SMART" id="SM00475"/>
    </source>
</evidence>
<dbReference type="InterPro" id="IPR036279">
    <property type="entry name" value="5-3_exonuclease_C_sf"/>
</dbReference>
<dbReference type="AlphaFoldDB" id="U1WX82"/>
<dbReference type="GO" id="GO:0008409">
    <property type="term" value="F:5'-3' exonuclease activity"/>
    <property type="evidence" value="ECO:0007669"/>
    <property type="project" value="InterPro"/>
</dbReference>
<dbReference type="Gene3D" id="1.10.150.20">
    <property type="entry name" value="5' to 3' exonuclease, C-terminal subdomain"/>
    <property type="match status" value="1"/>
</dbReference>
<evidence type="ECO:0000256" key="2">
    <source>
        <dbReference type="ARBA" id="ARBA00022801"/>
    </source>
</evidence>
<dbReference type="EMBL" id="AWSJ01000285">
    <property type="protein sequence ID" value="ERI07270.1"/>
    <property type="molecule type" value="Genomic_DNA"/>
</dbReference>
<dbReference type="GO" id="GO:0003677">
    <property type="term" value="F:DNA binding"/>
    <property type="evidence" value="ECO:0007669"/>
    <property type="project" value="UniProtKB-KW"/>
</dbReference>
<comment type="caution">
    <text evidence="7">The sequence shown here is derived from an EMBL/GenBank/DDBJ whole genome shotgun (WGS) entry which is preliminary data.</text>
</comment>
<dbReference type="InterPro" id="IPR038969">
    <property type="entry name" value="FEN"/>
</dbReference>
<keyword evidence="8" id="KW-1185">Reference proteome</keyword>
<sequence length="465" mass="53236">MKNTCHVLFSNPESQRCNIRNVIFGIESLLSQLKRKDPNAAIEKIVLGNDFQLQLKVSEKITGVNYNGLTEAKQEGLIATCLLTENSSVAFVIQQLRGLIRKLSPWLLQKGWYPVKSITFQDGVLSIERTEHIMTIEKLRKIKFPGQSAYKLLLIDASSMLCEGYFATTKNDTEVQPNAAGFYTNGVYAMTRKLLWLLRDHQPTHLGMCWDVSRESLFRRKLYPDYKGLRDEKPVALQEQFGTAQILFERMGIPQLRVEGYEADDLVGTLSYRWTEEVGDPCYIVSSDHDLYQLLNESVSILQNKREQQKMLYTKADFMKEFSIEPRQWIDVKSLLGESGKNSDNIPGVKGVGEEGAFPLIRKYGSIEELYNCIHELEGTPLKRYIKPLLRDHELAVLSKKLVRIVIDVPDLQHLQLDDLRIKIDKAAMIKEFTALGFHTILSEIKEGRYRTSDHREGTSVEKIS</sequence>